<organism evidence="5 6">
    <name type="scientific">Coleofasciculus chthonoplastes PCC 7420</name>
    <dbReference type="NCBI Taxonomy" id="118168"/>
    <lineage>
        <taxon>Bacteria</taxon>
        <taxon>Bacillati</taxon>
        <taxon>Cyanobacteriota</taxon>
        <taxon>Cyanophyceae</taxon>
        <taxon>Coleofasciculales</taxon>
        <taxon>Coleofasciculaceae</taxon>
        <taxon>Coleofasciculus</taxon>
    </lineage>
</organism>
<reference evidence="5 6" key="1">
    <citation type="submission" date="2008-07" db="EMBL/GenBank/DDBJ databases">
        <authorList>
            <person name="Tandeau de Marsac N."/>
            <person name="Ferriera S."/>
            <person name="Johnson J."/>
            <person name="Kravitz S."/>
            <person name="Beeson K."/>
            <person name="Sutton G."/>
            <person name="Rogers Y.-H."/>
            <person name="Friedman R."/>
            <person name="Frazier M."/>
            <person name="Venter J.C."/>
        </authorList>
    </citation>
    <scope>NUCLEOTIDE SEQUENCE [LARGE SCALE GENOMIC DNA]</scope>
    <source>
        <strain evidence="5 6">PCC 7420</strain>
    </source>
</reference>
<dbReference type="SMART" id="SM00283">
    <property type="entry name" value="MA"/>
    <property type="match status" value="1"/>
</dbReference>
<keyword evidence="3" id="KW-0812">Transmembrane</keyword>
<dbReference type="SUPFAM" id="SSF58104">
    <property type="entry name" value="Methyl-accepting chemotaxis protein (MCP) signaling domain"/>
    <property type="match status" value="1"/>
</dbReference>
<feature type="transmembrane region" description="Helical" evidence="3">
    <location>
        <begin position="20"/>
        <end position="40"/>
    </location>
</feature>
<evidence type="ECO:0000313" key="5">
    <source>
        <dbReference type="EMBL" id="EDX73640.1"/>
    </source>
</evidence>
<gene>
    <name evidence="5" type="ORF">MC7420_6688</name>
</gene>
<evidence type="ECO:0000256" key="1">
    <source>
        <dbReference type="ARBA" id="ARBA00023224"/>
    </source>
</evidence>
<dbReference type="PROSITE" id="PS50111">
    <property type="entry name" value="CHEMOTAXIS_TRANSDUC_2"/>
    <property type="match status" value="1"/>
</dbReference>
<dbReference type="EMBL" id="DS989856">
    <property type="protein sequence ID" value="EDX73640.1"/>
    <property type="molecule type" value="Genomic_DNA"/>
</dbReference>
<keyword evidence="6" id="KW-1185">Reference proteome</keyword>
<dbReference type="Gene3D" id="3.30.450.20">
    <property type="entry name" value="PAS domain"/>
    <property type="match status" value="2"/>
</dbReference>
<evidence type="ECO:0000256" key="2">
    <source>
        <dbReference type="PROSITE-ProRule" id="PRU00284"/>
    </source>
</evidence>
<dbReference type="OrthoDB" id="457060at2"/>
<evidence type="ECO:0000256" key="3">
    <source>
        <dbReference type="SAM" id="Phobius"/>
    </source>
</evidence>
<evidence type="ECO:0000313" key="6">
    <source>
        <dbReference type="Proteomes" id="UP000003835"/>
    </source>
</evidence>
<dbReference type="PANTHER" id="PTHR32089">
    <property type="entry name" value="METHYL-ACCEPTING CHEMOTAXIS PROTEIN MCPB"/>
    <property type="match status" value="1"/>
</dbReference>
<dbReference type="AlphaFoldDB" id="B4VWP1"/>
<dbReference type="Proteomes" id="UP000003835">
    <property type="component" value="Unassembled WGS sequence"/>
</dbReference>
<dbReference type="SUPFAM" id="SSF103190">
    <property type="entry name" value="Sensory domain-like"/>
    <property type="match status" value="2"/>
</dbReference>
<dbReference type="Pfam" id="PF00015">
    <property type="entry name" value="MCPsignal"/>
    <property type="match status" value="1"/>
</dbReference>
<dbReference type="InterPro" id="IPR004089">
    <property type="entry name" value="MCPsignal_dom"/>
</dbReference>
<feature type="domain" description="Methyl-accepting transducer" evidence="4">
    <location>
        <begin position="359"/>
        <end position="595"/>
    </location>
</feature>
<dbReference type="RefSeq" id="WP_006102853.1">
    <property type="nucleotide sequence ID" value="NZ_DS989856.1"/>
</dbReference>
<keyword evidence="3" id="KW-1133">Transmembrane helix</keyword>
<proteinExistence type="predicted"/>
<protein>
    <submittedName>
        <fullName evidence="5">Methyl-accepting chemotaxis protein signaling domain</fullName>
    </submittedName>
</protein>
<sequence length="626" mass="67652">MWAKFLKNLTNQKKLQNQILLLLFLSSLIPVSIVGLYGIFSSSTALSEVSETKLEDRVTDDAENIDAVLEGINEDVLFLSKIPAIQGIIRSETASEGNQSADVWVDQAQTIFESLMQAKSQYMQLRFLDENGQEIVRVDSDGTTTTIIPESELQNKGDRGYFVETMKLEPGEVYVSPVNLNQEQGKIETPFKPVIRYATPVADAAGTKQGIVIANVFANKFLRYIEDANLSEGETALLVNAEGYYLSHPDDEKEWGFDLGNDETLAKDYSDQIVEQILQGGQGLIGTGSNELISYATVDPAPNQPGFLVAIRTVPKSTIFASVTAFKVVATLIILISLAAVLPVGVFRTSQLADLLKQIVTRISTSSQEIFSTLEEQERVASQQAASVNETTTTMDELEASSRQSAEQAKAAVSAAQKALELTQGGTQAVGETLEGMYTLENKVGAIAQQIVRLSEQANQIGSISQLVSELANKTNMLALNSSVEAVRAGEHGKGFSVVANEIRKLADQSQQSADKIGLLVSEIQSAINSTVMVTDEGTKTVASGVQIAQKTNEAFTGVADAVDKVVLNNQQISLNLKQQVDAIQQVVEAMETINKGAKETATGINQTKIGTQQLNETSLELQEMV</sequence>
<dbReference type="InterPro" id="IPR048760">
    <property type="entry name" value="VP0354-like_sensor_dom"/>
</dbReference>
<dbReference type="CDD" id="cd11386">
    <property type="entry name" value="MCP_signal"/>
    <property type="match status" value="1"/>
</dbReference>
<accession>B4VWP1</accession>
<dbReference type="eggNOG" id="COG0840">
    <property type="taxonomic scope" value="Bacteria"/>
</dbReference>
<keyword evidence="1 2" id="KW-0807">Transducer</keyword>
<dbReference type="PANTHER" id="PTHR32089:SF112">
    <property type="entry name" value="LYSOZYME-LIKE PROTEIN-RELATED"/>
    <property type="match status" value="1"/>
</dbReference>
<name>B4VWP1_9CYAN</name>
<dbReference type="STRING" id="118168.MC7420_6688"/>
<keyword evidence="3" id="KW-0472">Membrane</keyword>
<dbReference type="GO" id="GO:0016020">
    <property type="term" value="C:membrane"/>
    <property type="evidence" value="ECO:0007669"/>
    <property type="project" value="InterPro"/>
</dbReference>
<dbReference type="GO" id="GO:0007165">
    <property type="term" value="P:signal transduction"/>
    <property type="evidence" value="ECO:0007669"/>
    <property type="project" value="UniProtKB-KW"/>
</dbReference>
<evidence type="ECO:0000259" key="4">
    <source>
        <dbReference type="PROSITE" id="PS50111"/>
    </source>
</evidence>
<dbReference type="Gene3D" id="1.10.287.950">
    <property type="entry name" value="Methyl-accepting chemotaxis protein"/>
    <property type="match status" value="1"/>
</dbReference>
<dbReference type="HOGENOM" id="CLU_029777_0_0_3"/>
<dbReference type="Pfam" id="PF21623">
    <property type="entry name" value="HK_sensor_dom_bact"/>
    <property type="match status" value="1"/>
</dbReference>
<dbReference type="InterPro" id="IPR029151">
    <property type="entry name" value="Sensor-like_sf"/>
</dbReference>